<dbReference type="Proteomes" id="UP000779507">
    <property type="component" value="Unassembled WGS sequence"/>
</dbReference>
<sequence>MTTHPQIPAPLGPVVASAAAVLNPDELAAKAQAKAVKKERKHARLRSFAAWCWGCQSMGGSF</sequence>
<name>A0ABX2FVY0_9BACT</name>
<proteinExistence type="predicted"/>
<gene>
    <name evidence="1" type="ORF">HNP98_004219</name>
</gene>
<reference evidence="1 2" key="1">
    <citation type="submission" date="2020-05" db="EMBL/GenBank/DDBJ databases">
        <title>Genomic Encyclopedia of Type Strains, Phase IV (KMG-V): Genome sequencing to study the core and pangenomes of soil and plant-associated prokaryotes.</title>
        <authorList>
            <person name="Whitman W."/>
        </authorList>
    </citation>
    <scope>NUCLEOTIDE SEQUENCE [LARGE SCALE GENOMIC DNA]</scope>
    <source>
        <strain evidence="1 2">9A</strain>
    </source>
</reference>
<dbReference type="EMBL" id="JABSNP010000032">
    <property type="protein sequence ID" value="NRT21372.1"/>
    <property type="molecule type" value="Genomic_DNA"/>
</dbReference>
<protein>
    <submittedName>
        <fullName evidence="1">Uncharacterized protein</fullName>
    </submittedName>
</protein>
<evidence type="ECO:0000313" key="2">
    <source>
        <dbReference type="Proteomes" id="UP000779507"/>
    </source>
</evidence>
<dbReference type="RefSeq" id="WP_173812119.1">
    <property type="nucleotide sequence ID" value="NZ_JABSNP010000032.1"/>
</dbReference>
<accession>A0ABX2FVY0</accession>
<comment type="caution">
    <text evidence="1">The sequence shown here is derived from an EMBL/GenBank/DDBJ whole genome shotgun (WGS) entry which is preliminary data.</text>
</comment>
<organism evidence="1 2">
    <name type="scientific">Hymenobacter caeli</name>
    <dbReference type="NCBI Taxonomy" id="2735894"/>
    <lineage>
        <taxon>Bacteria</taxon>
        <taxon>Pseudomonadati</taxon>
        <taxon>Bacteroidota</taxon>
        <taxon>Cytophagia</taxon>
        <taxon>Cytophagales</taxon>
        <taxon>Hymenobacteraceae</taxon>
        <taxon>Hymenobacter</taxon>
    </lineage>
</organism>
<evidence type="ECO:0000313" key="1">
    <source>
        <dbReference type="EMBL" id="NRT21372.1"/>
    </source>
</evidence>
<keyword evidence="2" id="KW-1185">Reference proteome</keyword>